<evidence type="ECO:0000313" key="2">
    <source>
        <dbReference type="EMBL" id="KAH0467519.1"/>
    </source>
</evidence>
<name>A0AAV7H172_DENCH</name>
<evidence type="ECO:0008006" key="4">
    <source>
        <dbReference type="Google" id="ProtNLM"/>
    </source>
</evidence>
<reference evidence="2 3" key="1">
    <citation type="journal article" date="2021" name="Hortic Res">
        <title>Chromosome-scale assembly of the Dendrobium chrysotoxum genome enhances the understanding of orchid evolution.</title>
        <authorList>
            <person name="Zhang Y."/>
            <person name="Zhang G.Q."/>
            <person name="Zhang D."/>
            <person name="Liu X.D."/>
            <person name="Xu X.Y."/>
            <person name="Sun W.H."/>
            <person name="Yu X."/>
            <person name="Zhu X."/>
            <person name="Wang Z.W."/>
            <person name="Zhao X."/>
            <person name="Zhong W.Y."/>
            <person name="Chen H."/>
            <person name="Yin W.L."/>
            <person name="Huang T."/>
            <person name="Niu S.C."/>
            <person name="Liu Z.J."/>
        </authorList>
    </citation>
    <scope>NUCLEOTIDE SEQUENCE [LARGE SCALE GENOMIC DNA]</scope>
    <source>
        <strain evidence="2">Lindl</strain>
    </source>
</reference>
<feature type="region of interest" description="Disordered" evidence="1">
    <location>
        <begin position="233"/>
        <end position="280"/>
    </location>
</feature>
<gene>
    <name evidence="2" type="ORF">IEQ34_004757</name>
</gene>
<protein>
    <recommendedName>
        <fullName evidence="4">Transposase</fullName>
    </recommendedName>
</protein>
<accession>A0AAV7H172</accession>
<feature type="compositionally biased region" description="Polar residues" evidence="1">
    <location>
        <begin position="243"/>
        <end position="265"/>
    </location>
</feature>
<dbReference type="AlphaFoldDB" id="A0AAV7H172"/>
<evidence type="ECO:0000256" key="1">
    <source>
        <dbReference type="SAM" id="MobiDB-lite"/>
    </source>
</evidence>
<evidence type="ECO:0000313" key="3">
    <source>
        <dbReference type="Proteomes" id="UP000775213"/>
    </source>
</evidence>
<keyword evidence="3" id="KW-1185">Reference proteome</keyword>
<sequence length="468" mass="53525">MDDTRQDGDRRKSHGVVDDVASTITSDGLAVIRKKFHIINEVLIIAPKSSDRVHVPPPRFIDVYEMTLHAGLRFPPAPELLEIFKACGVSLPQFLYRAITIMVGLAVFFRERGVTLTMEYLSKMCKFTSDTHGRVFCQNNKKWLDFSTRDSSKNWSSLFFFVKNEWGLPEKWGRLKELPDSPNIRERKILKILKFSDTKSLQHELRYISGCVTEEYLFKVGLSIQAGRSHVIQLKKSKKTPEVESNTLKRSASHSSEGQKITDPSSLKKRKTNDKVIMPRDGGRCKEVARPLTTDTVSLDSDSEVRPSKIHIPEDVLKHICIGRHHAKEIMIQKMDMESKFESILDNWHDEFEREITTLDIEAISLKAVEEFKKSATYRQEIQRLTQEAYEKLFDVEVKDLERQSLKEGFTHGFLKGVQLVNRKIGADIEGLTPSKASEDSPIYSGDDGIESELKKVFFSDDDDVDIV</sequence>
<organism evidence="2 3">
    <name type="scientific">Dendrobium chrysotoxum</name>
    <name type="common">Orchid</name>
    <dbReference type="NCBI Taxonomy" id="161865"/>
    <lineage>
        <taxon>Eukaryota</taxon>
        <taxon>Viridiplantae</taxon>
        <taxon>Streptophyta</taxon>
        <taxon>Embryophyta</taxon>
        <taxon>Tracheophyta</taxon>
        <taxon>Spermatophyta</taxon>
        <taxon>Magnoliopsida</taxon>
        <taxon>Liliopsida</taxon>
        <taxon>Asparagales</taxon>
        <taxon>Orchidaceae</taxon>
        <taxon>Epidendroideae</taxon>
        <taxon>Malaxideae</taxon>
        <taxon>Dendrobiinae</taxon>
        <taxon>Dendrobium</taxon>
    </lineage>
</organism>
<comment type="caution">
    <text evidence="2">The sequence shown here is derived from an EMBL/GenBank/DDBJ whole genome shotgun (WGS) entry which is preliminary data.</text>
</comment>
<proteinExistence type="predicted"/>
<dbReference type="Proteomes" id="UP000775213">
    <property type="component" value="Unassembled WGS sequence"/>
</dbReference>
<dbReference type="EMBL" id="JAGFBR010000005">
    <property type="protein sequence ID" value="KAH0467519.1"/>
    <property type="molecule type" value="Genomic_DNA"/>
</dbReference>